<feature type="transmembrane region" description="Helical" evidence="1">
    <location>
        <begin position="272"/>
        <end position="289"/>
    </location>
</feature>
<evidence type="ECO:0000256" key="1">
    <source>
        <dbReference type="SAM" id="Phobius"/>
    </source>
</evidence>
<organism evidence="3 4">
    <name type="scientific">Methanobacterium bryantii</name>
    <dbReference type="NCBI Taxonomy" id="2161"/>
    <lineage>
        <taxon>Archaea</taxon>
        <taxon>Methanobacteriati</taxon>
        <taxon>Methanobacteriota</taxon>
        <taxon>Methanomada group</taxon>
        <taxon>Methanobacteria</taxon>
        <taxon>Methanobacteriales</taxon>
        <taxon>Methanobacteriaceae</taxon>
        <taxon>Methanobacterium</taxon>
    </lineage>
</organism>
<accession>A0A2A2H3H3</accession>
<keyword evidence="4" id="KW-1185">Reference proteome</keyword>
<keyword evidence="1" id="KW-1133">Transmembrane helix</keyword>
<evidence type="ECO:0000313" key="3">
    <source>
        <dbReference type="EMBL" id="PAV03942.1"/>
    </source>
</evidence>
<dbReference type="Proteomes" id="UP000217784">
    <property type="component" value="Unassembled WGS sequence"/>
</dbReference>
<feature type="transmembrane region" description="Helical" evidence="1">
    <location>
        <begin position="295"/>
        <end position="312"/>
    </location>
</feature>
<protein>
    <recommendedName>
        <fullName evidence="2">Heparan-alpha-glucosaminide N-acetyltransferase catalytic domain-containing protein</fullName>
    </recommendedName>
</protein>
<feature type="transmembrane region" description="Helical" evidence="1">
    <location>
        <begin position="170"/>
        <end position="188"/>
    </location>
</feature>
<keyword evidence="1" id="KW-0472">Membrane</keyword>
<name>A0A2A2H3H3_METBR</name>
<dbReference type="EMBL" id="LMVM01000033">
    <property type="protein sequence ID" value="PAV03942.1"/>
    <property type="molecule type" value="Genomic_DNA"/>
</dbReference>
<feature type="transmembrane region" description="Helical" evidence="1">
    <location>
        <begin position="144"/>
        <end position="164"/>
    </location>
</feature>
<feature type="transmembrane region" description="Helical" evidence="1">
    <location>
        <begin position="200"/>
        <end position="218"/>
    </location>
</feature>
<comment type="caution">
    <text evidence="3">The sequence shown here is derived from an EMBL/GenBank/DDBJ whole genome shotgun (WGS) entry which is preliminary data.</text>
</comment>
<reference evidence="3 4" key="1">
    <citation type="journal article" date="2017" name="BMC Genomics">
        <title>Genomic analysis of methanogenic archaea reveals a shift towards energy conservation.</title>
        <authorList>
            <person name="Gilmore S.P."/>
            <person name="Henske J.K."/>
            <person name="Sexton J.A."/>
            <person name="Solomon K.V."/>
            <person name="Seppala S."/>
            <person name="Yoo J.I."/>
            <person name="Huyett L.M."/>
            <person name="Pressman A."/>
            <person name="Cogan J.Z."/>
            <person name="Kivenson V."/>
            <person name="Peng X."/>
            <person name="Tan Y."/>
            <person name="Valentine D.L."/>
            <person name="O'Malley M.A."/>
        </authorList>
    </citation>
    <scope>NUCLEOTIDE SEQUENCE [LARGE SCALE GENOMIC DNA]</scope>
    <source>
        <strain evidence="3 4">M.o.H.</strain>
    </source>
</reference>
<keyword evidence="1" id="KW-0812">Transmembrane</keyword>
<proteinExistence type="predicted"/>
<feature type="transmembrane region" description="Helical" evidence="1">
    <location>
        <begin position="230"/>
        <end position="251"/>
    </location>
</feature>
<sequence length="355" mass="40911">MIIYQFSIMELINNKIPKRFMSLDIARGIAVLLMVEAHIRFIVPVLSQWAYLFAAPSFIFISGVSYQLLIQSRQNKVRSSIYLEVLWRAVLLFLLTASVTLIGNLFLSRDVSIFIGDIFLIIAVGYIIGLLIKNSIKLKVITILLIYLLTFIITSYHIQSLLFLTGSIQILPGVCYFIVGQIAFEAYKNKNLNLKTSNKFLAYAAVFIAVNLGILYLIPYNFTIQGRDFFLEFLTISSIMTFITFLLLRTIDIENRFNKIFKPVRNLGRISLTGYYVSYVSFVVTGFFILKTNPIILNLSFFIFAVIALILLEKLWRPHKYILGFEWLLRRGTNMGVRFTEKIGKIQLQVKNRRV</sequence>
<feature type="transmembrane region" description="Helical" evidence="1">
    <location>
        <begin position="113"/>
        <end position="132"/>
    </location>
</feature>
<gene>
    <name evidence="3" type="ORF">ASJ80_02695</name>
</gene>
<dbReference type="AlphaFoldDB" id="A0A2A2H3H3"/>
<evidence type="ECO:0000259" key="2">
    <source>
        <dbReference type="Pfam" id="PF07786"/>
    </source>
</evidence>
<dbReference type="Pfam" id="PF07786">
    <property type="entry name" value="HGSNAT_cat"/>
    <property type="match status" value="1"/>
</dbReference>
<dbReference type="InterPro" id="IPR012429">
    <property type="entry name" value="HGSNAT_cat"/>
</dbReference>
<feature type="transmembrane region" description="Helical" evidence="1">
    <location>
        <begin position="81"/>
        <end position="107"/>
    </location>
</feature>
<feature type="domain" description="Heparan-alpha-glucosaminide N-acetyltransferase catalytic" evidence="2">
    <location>
        <begin position="19"/>
        <end position="165"/>
    </location>
</feature>
<evidence type="ECO:0000313" key="4">
    <source>
        <dbReference type="Proteomes" id="UP000217784"/>
    </source>
</evidence>
<feature type="transmembrane region" description="Helical" evidence="1">
    <location>
        <begin position="49"/>
        <end position="69"/>
    </location>
</feature>